<evidence type="ECO:0000313" key="1">
    <source>
        <dbReference type="EMBL" id="QED25784.1"/>
    </source>
</evidence>
<protein>
    <submittedName>
        <fullName evidence="1">Uncharacterized protein</fullName>
    </submittedName>
</protein>
<name>A0A5B8XJS6_9DELT</name>
<dbReference type="OrthoDB" id="9772484at2"/>
<reference evidence="1 2" key="1">
    <citation type="submission" date="2019-08" db="EMBL/GenBank/DDBJ databases">
        <authorList>
            <person name="Liang Q."/>
        </authorList>
    </citation>
    <scope>NUCLEOTIDE SEQUENCE [LARGE SCALE GENOMIC DNA]</scope>
    <source>
        <strain evidence="1 2">V1718</strain>
    </source>
</reference>
<dbReference type="Proteomes" id="UP000321595">
    <property type="component" value="Chromosome"/>
</dbReference>
<dbReference type="RefSeq" id="WP_146956661.1">
    <property type="nucleotide sequence ID" value="NZ_CP042467.1"/>
</dbReference>
<accession>A0A5B8XJS6</accession>
<organism evidence="1 2">
    <name type="scientific">Microvenator marinus</name>
    <dbReference type="NCBI Taxonomy" id="2600177"/>
    <lineage>
        <taxon>Bacteria</taxon>
        <taxon>Deltaproteobacteria</taxon>
        <taxon>Bradymonadales</taxon>
        <taxon>Microvenatoraceae</taxon>
        <taxon>Microvenator</taxon>
    </lineage>
</organism>
<dbReference type="AlphaFoldDB" id="A0A5B8XJS6"/>
<keyword evidence="2" id="KW-1185">Reference proteome</keyword>
<dbReference type="InterPro" id="IPR036134">
    <property type="entry name" value="Crypto/Photolyase_FAD-like_sf"/>
</dbReference>
<proteinExistence type="predicted"/>
<dbReference type="KEGG" id="bbae:FRD01_00600"/>
<dbReference type="SUPFAM" id="SSF48173">
    <property type="entry name" value="Cryptochrome/photolyase FAD-binding domain"/>
    <property type="match status" value="1"/>
</dbReference>
<sequence length="84" mass="10158">MLTLREAAEFAVGKYREGAYKFVFELAWRDFWRRVWEKRGTGMWLGTLDHVEFVQEPAFVNYKGPVSRFTKYWKTVQGQWFPKT</sequence>
<evidence type="ECO:0000313" key="2">
    <source>
        <dbReference type="Proteomes" id="UP000321595"/>
    </source>
</evidence>
<gene>
    <name evidence="1" type="ORF">FRD01_00600</name>
</gene>
<dbReference type="EMBL" id="CP042467">
    <property type="protein sequence ID" value="QED25784.1"/>
    <property type="molecule type" value="Genomic_DNA"/>
</dbReference>